<keyword evidence="4" id="KW-1185">Reference proteome</keyword>
<dbReference type="GO" id="GO:0016757">
    <property type="term" value="F:glycosyltransferase activity"/>
    <property type="evidence" value="ECO:0007669"/>
    <property type="project" value="UniProtKB-KW"/>
</dbReference>
<evidence type="ECO:0000256" key="1">
    <source>
        <dbReference type="SAM" id="Coils"/>
    </source>
</evidence>
<feature type="coiled-coil region" evidence="1">
    <location>
        <begin position="4"/>
        <end position="38"/>
    </location>
</feature>
<dbReference type="Gene3D" id="3.40.50.2000">
    <property type="entry name" value="Glycogen Phosphorylase B"/>
    <property type="match status" value="1"/>
</dbReference>
<dbReference type="EMBL" id="CP093379">
    <property type="protein sequence ID" value="UNM97470.1"/>
    <property type="molecule type" value="Genomic_DNA"/>
</dbReference>
<dbReference type="Pfam" id="PF13524">
    <property type="entry name" value="Glyco_trans_1_2"/>
    <property type="match status" value="1"/>
</dbReference>
<sequence>MKKNKKIEQQLLALQETNRLMQNQILQLEKSVKKSENAINEENTISFQLGKIIIDSFGSLSGFIFMPKNLFLLYQESKRRKNKELLAQPKPITFEGNIKTSNVDSDGLFQGLTLFDPISEICWKDAFNGFALVRKDYQKQISTTKSQFAFFESAWNANKGSWIYAFTSPKLQHSNAQALLDAISLLKKKGIPIIFWNKEDPMHYEMFKPIAALADYVFTTDEQIIGRYKNELNTDKVWALPFAAPIKKTNPINRFSLPKETVCFAGTYYSENHPDRKKQMDMLLPALLESEGVIYDRASKDTSGRYAYPDKYKNIIRDSVNFEKMTELYKNFQVFLNVNTITQSTTMMSRRVYELLASGTPIVSTPSKAVTEQFPGIVLTVRTEEEAKLAVNKLLTDSYFWHKQSVLGIREVLANHTYEDRWASMKSVINDQAGHARKVESIRVIAKYHGYQNIDSYIDTLLNQEGVKVVEIIIVKSSKLDLIIDNEIVKIVNLSEFVLEQYINTNVDISYTYLTQDTIYNYQKNLLGMLLSFKYSGSKAIVRSPYFKYSKLLVDFDFSVNNPNWYSVIESADLNTLLIKDIAIDSIAIDLINGKVKAPNRDLFLIDPFNILHLDDRKASVKDIENMVYKSNSKIGI</sequence>
<gene>
    <name evidence="3" type="ORF">MMG00_06410</name>
</gene>
<evidence type="ECO:0000313" key="4">
    <source>
        <dbReference type="Proteomes" id="UP000829542"/>
    </source>
</evidence>
<reference evidence="3 4" key="1">
    <citation type="submission" date="2022-03" db="EMBL/GenBank/DDBJ databases">
        <title>Ignatzschineria rhizosphaerae HR5S32.</title>
        <authorList>
            <person name="Sun J.Q."/>
            <person name="Feng J.Y."/>
        </authorList>
    </citation>
    <scope>NUCLEOTIDE SEQUENCE [LARGE SCALE GENOMIC DNA]</scope>
    <source>
        <strain evidence="3 4">HR5S32</strain>
    </source>
</reference>
<evidence type="ECO:0000259" key="2">
    <source>
        <dbReference type="Pfam" id="PF13524"/>
    </source>
</evidence>
<keyword evidence="3" id="KW-0808">Transferase</keyword>
<keyword evidence="1" id="KW-0175">Coiled coil</keyword>
<protein>
    <submittedName>
        <fullName evidence="3">Glycosyltransferase</fullName>
        <ecNumber evidence="3">2.4.-.-</ecNumber>
    </submittedName>
</protein>
<dbReference type="RefSeq" id="WP_242153036.1">
    <property type="nucleotide sequence ID" value="NZ_CP093379.1"/>
</dbReference>
<dbReference type="EC" id="2.4.-.-" evidence="3"/>
<dbReference type="InterPro" id="IPR055259">
    <property type="entry name" value="YkvP/CgeB_Glyco_trans-like"/>
</dbReference>
<evidence type="ECO:0000313" key="3">
    <source>
        <dbReference type="EMBL" id="UNM97470.1"/>
    </source>
</evidence>
<dbReference type="SUPFAM" id="SSF53756">
    <property type="entry name" value="UDP-Glycosyltransferase/glycogen phosphorylase"/>
    <property type="match status" value="1"/>
</dbReference>
<proteinExistence type="predicted"/>
<feature type="domain" description="Spore protein YkvP/CgeB glycosyl transferase-like" evidence="2">
    <location>
        <begin position="307"/>
        <end position="425"/>
    </location>
</feature>
<name>A0ABY3X9P1_9GAMM</name>
<keyword evidence="3" id="KW-0328">Glycosyltransferase</keyword>
<accession>A0ABY3X9P1</accession>
<organism evidence="3 4">
    <name type="scientific">Ignatzschineria rhizosphaerae</name>
    <dbReference type="NCBI Taxonomy" id="2923279"/>
    <lineage>
        <taxon>Bacteria</taxon>
        <taxon>Pseudomonadati</taxon>
        <taxon>Pseudomonadota</taxon>
        <taxon>Gammaproteobacteria</taxon>
        <taxon>Cardiobacteriales</taxon>
        <taxon>Ignatzschineriaceae</taxon>
        <taxon>Ignatzschineria</taxon>
    </lineage>
</organism>
<dbReference type="Proteomes" id="UP000829542">
    <property type="component" value="Chromosome"/>
</dbReference>